<dbReference type="EMBL" id="HBED01028234">
    <property type="protein sequence ID" value="CAD8315196.1"/>
    <property type="molecule type" value="Transcribed_RNA"/>
</dbReference>
<gene>
    <name evidence="3" type="ORF">TDUB1175_LOCUS13988</name>
</gene>
<proteinExistence type="predicted"/>
<feature type="compositionally biased region" description="Polar residues" evidence="1">
    <location>
        <begin position="129"/>
        <end position="139"/>
    </location>
</feature>
<evidence type="ECO:0000256" key="2">
    <source>
        <dbReference type="SAM" id="SignalP"/>
    </source>
</evidence>
<keyword evidence="2" id="KW-0732">Signal</keyword>
<reference evidence="3" key="1">
    <citation type="submission" date="2021-01" db="EMBL/GenBank/DDBJ databases">
        <authorList>
            <person name="Corre E."/>
            <person name="Pelletier E."/>
            <person name="Niang G."/>
            <person name="Scheremetjew M."/>
            <person name="Finn R."/>
            <person name="Kale V."/>
            <person name="Holt S."/>
            <person name="Cochrane G."/>
            <person name="Meng A."/>
            <person name="Brown T."/>
            <person name="Cohen L."/>
        </authorList>
    </citation>
    <scope>NUCLEOTIDE SEQUENCE</scope>
    <source>
        <strain evidence="3">CCMP147</strain>
    </source>
</reference>
<name>A0A7R9W752_9STRA</name>
<accession>A0A7R9W752</accession>
<feature type="signal peptide" evidence="2">
    <location>
        <begin position="1"/>
        <end position="22"/>
    </location>
</feature>
<organism evidence="3">
    <name type="scientific">Pseudictyota dubia</name>
    <dbReference type="NCBI Taxonomy" id="2749911"/>
    <lineage>
        <taxon>Eukaryota</taxon>
        <taxon>Sar</taxon>
        <taxon>Stramenopiles</taxon>
        <taxon>Ochrophyta</taxon>
        <taxon>Bacillariophyta</taxon>
        <taxon>Mediophyceae</taxon>
        <taxon>Biddulphiophycidae</taxon>
        <taxon>Eupodiscales</taxon>
        <taxon>Odontellaceae</taxon>
        <taxon>Pseudictyota</taxon>
    </lineage>
</organism>
<feature type="region of interest" description="Disordered" evidence="1">
    <location>
        <begin position="124"/>
        <end position="143"/>
    </location>
</feature>
<evidence type="ECO:0000313" key="3">
    <source>
        <dbReference type="EMBL" id="CAD8315196.1"/>
    </source>
</evidence>
<feature type="chain" id="PRO_5031125116" evidence="2">
    <location>
        <begin position="23"/>
        <end position="205"/>
    </location>
</feature>
<dbReference type="AlphaFoldDB" id="A0A7R9W752"/>
<sequence>MIANSCVLTVITIALLAIPSYAVEAFGNLPRSRISLPSSGREGSVVLRALQIDDAATSSYSDVRPSFLPRSDVTSRRDALRRAASAMILGAAATALSAPPAAALPPEYMKSYSSNARNLDRVSAGDMSAGSTYDNNPSNPKAARRRAMVGCKIETARTEAARGAGLDDLKEKDCNLRVMDGDTEFMLKAMRELECPTCPYGVKGG</sequence>
<protein>
    <submittedName>
        <fullName evidence="3">Uncharacterized protein</fullName>
    </submittedName>
</protein>
<evidence type="ECO:0000256" key="1">
    <source>
        <dbReference type="SAM" id="MobiDB-lite"/>
    </source>
</evidence>